<evidence type="ECO:0000256" key="6">
    <source>
        <dbReference type="SAM" id="Coils"/>
    </source>
</evidence>
<proteinExistence type="inferred from homology"/>
<evidence type="ECO:0000259" key="8">
    <source>
        <dbReference type="Pfam" id="PF08340"/>
    </source>
</evidence>
<dbReference type="PANTHER" id="PTHR30636">
    <property type="entry name" value="UPF0701 PROTEIN YICC"/>
    <property type="match status" value="1"/>
</dbReference>
<evidence type="ECO:0000256" key="5">
    <source>
        <dbReference type="ARBA" id="ARBA00035648"/>
    </source>
</evidence>
<keyword evidence="2" id="KW-0540">Nuclease</keyword>
<keyword evidence="10" id="KW-1185">Reference proteome</keyword>
<dbReference type="EMBL" id="CP036501">
    <property type="protein sequence ID" value="UZP73676.1"/>
    <property type="molecule type" value="Genomic_DNA"/>
</dbReference>
<keyword evidence="6" id="KW-0175">Coiled coil</keyword>
<protein>
    <submittedName>
        <fullName evidence="9">YicC family protein</fullName>
    </submittedName>
</protein>
<sequence>MLEYSMAQSMTGFASQTTTLGEWKLSFECKSVNSRFLDITLKLPDVVKVCESQLRQTISDALVRGKVELAIRLERDESFPEGKVNADKLAELEQALETIRNNVSDVRPPSALDVLQMPGVWVSEKADTSSLVAHCLTCAPEVLTALVAHRQSEGSRLEAMLKERCVAITHIVTAYRKELPALTDAHEQKLRDRIAALNINHDEKRLEEELVFLANKSDVAEELDRLEAHIEAIYEALNSNEPCGRRLDFLMQELNREANTLGSKTTSLSTTNAAVELKVLIEQMREQVQNLE</sequence>
<comment type="cofactor">
    <cofactor evidence="1">
        <name>a divalent metal cation</name>
        <dbReference type="ChEBI" id="CHEBI:60240"/>
    </cofactor>
</comment>
<dbReference type="Pfam" id="PF03755">
    <property type="entry name" value="YicC-like_N"/>
    <property type="match status" value="1"/>
</dbReference>
<dbReference type="NCBIfam" id="TIGR00255">
    <property type="entry name" value="YicC/YloC family endoribonuclease"/>
    <property type="match status" value="1"/>
</dbReference>
<gene>
    <name evidence="9" type="ORF">E0F26_02515</name>
</gene>
<feature type="domain" description="Endoribonuclease YicC-like C-terminal" evidence="8">
    <location>
        <begin position="177"/>
        <end position="292"/>
    </location>
</feature>
<evidence type="ECO:0000256" key="2">
    <source>
        <dbReference type="ARBA" id="ARBA00022722"/>
    </source>
</evidence>
<comment type="similarity">
    <text evidence="5">Belongs to the YicC/YloC family.</text>
</comment>
<accession>A0ABY6Q4T7</accession>
<evidence type="ECO:0000256" key="4">
    <source>
        <dbReference type="ARBA" id="ARBA00022801"/>
    </source>
</evidence>
<feature type="coiled-coil region" evidence="6">
    <location>
        <begin position="187"/>
        <end position="236"/>
    </location>
</feature>
<dbReference type="InterPro" id="IPR013551">
    <property type="entry name" value="YicC-like_C"/>
</dbReference>
<evidence type="ECO:0000313" key="9">
    <source>
        <dbReference type="EMBL" id="UZP73676.1"/>
    </source>
</evidence>
<evidence type="ECO:0000256" key="3">
    <source>
        <dbReference type="ARBA" id="ARBA00022759"/>
    </source>
</evidence>
<dbReference type="InterPro" id="IPR013527">
    <property type="entry name" value="YicC-like_N"/>
</dbReference>
<evidence type="ECO:0000313" key="10">
    <source>
        <dbReference type="Proteomes" id="UP001317963"/>
    </source>
</evidence>
<evidence type="ECO:0000256" key="1">
    <source>
        <dbReference type="ARBA" id="ARBA00001968"/>
    </source>
</evidence>
<dbReference type="Pfam" id="PF08340">
    <property type="entry name" value="YicC-like_C"/>
    <property type="match status" value="1"/>
</dbReference>
<keyword evidence="4" id="KW-0378">Hydrolase</keyword>
<name>A0ABY6Q4T7_9GAMM</name>
<dbReference type="PANTHER" id="PTHR30636:SF3">
    <property type="entry name" value="UPF0701 PROTEIN YICC"/>
    <property type="match status" value="1"/>
</dbReference>
<keyword evidence="3" id="KW-0255">Endonuclease</keyword>
<dbReference type="Proteomes" id="UP001317963">
    <property type="component" value="Chromosome"/>
</dbReference>
<feature type="domain" description="Endoribonuclease YicC-like N-terminal" evidence="7">
    <location>
        <begin position="8"/>
        <end position="158"/>
    </location>
</feature>
<evidence type="ECO:0000259" key="7">
    <source>
        <dbReference type="Pfam" id="PF03755"/>
    </source>
</evidence>
<organism evidence="9 10">
    <name type="scientific">Candidatus Paraluminiphilus aquimaris</name>
    <dbReference type="NCBI Taxonomy" id="2518994"/>
    <lineage>
        <taxon>Bacteria</taxon>
        <taxon>Pseudomonadati</taxon>
        <taxon>Pseudomonadota</taxon>
        <taxon>Gammaproteobacteria</taxon>
        <taxon>Cellvibrionales</taxon>
        <taxon>Halieaceae</taxon>
        <taxon>Candidatus Paraluminiphilus</taxon>
    </lineage>
</organism>
<dbReference type="InterPro" id="IPR005229">
    <property type="entry name" value="YicC/YloC-like"/>
</dbReference>
<reference evidence="9 10" key="1">
    <citation type="submission" date="2019-02" db="EMBL/GenBank/DDBJ databases">
        <title>Halieaceae_genomes.</title>
        <authorList>
            <person name="Li S.-H."/>
        </authorList>
    </citation>
    <scope>NUCLEOTIDE SEQUENCE [LARGE SCALE GENOMIC DNA]</scope>
    <source>
        <strain evidence="9 10">JH123</strain>
    </source>
</reference>